<gene>
    <name evidence="1" type="ORF">P4O66_006122</name>
</gene>
<dbReference type="AlphaFoldDB" id="A0AAD9E2F0"/>
<dbReference type="EMBL" id="JAROKS010000011">
    <property type="protein sequence ID" value="KAK1799982.1"/>
    <property type="molecule type" value="Genomic_DNA"/>
</dbReference>
<comment type="caution">
    <text evidence="1">The sequence shown here is derived from an EMBL/GenBank/DDBJ whole genome shotgun (WGS) entry which is preliminary data.</text>
</comment>
<proteinExistence type="predicted"/>
<organism evidence="1 2">
    <name type="scientific">Electrophorus voltai</name>
    <dbReference type="NCBI Taxonomy" id="2609070"/>
    <lineage>
        <taxon>Eukaryota</taxon>
        <taxon>Metazoa</taxon>
        <taxon>Chordata</taxon>
        <taxon>Craniata</taxon>
        <taxon>Vertebrata</taxon>
        <taxon>Euteleostomi</taxon>
        <taxon>Actinopterygii</taxon>
        <taxon>Neopterygii</taxon>
        <taxon>Teleostei</taxon>
        <taxon>Ostariophysi</taxon>
        <taxon>Gymnotiformes</taxon>
        <taxon>Gymnotoidei</taxon>
        <taxon>Gymnotidae</taxon>
        <taxon>Electrophorus</taxon>
    </lineage>
</organism>
<protein>
    <submittedName>
        <fullName evidence="1">Uncharacterized protein</fullName>
    </submittedName>
</protein>
<evidence type="ECO:0000313" key="2">
    <source>
        <dbReference type="Proteomes" id="UP001239994"/>
    </source>
</evidence>
<evidence type="ECO:0000313" key="1">
    <source>
        <dbReference type="EMBL" id="KAK1799982.1"/>
    </source>
</evidence>
<name>A0AAD9E2F0_9TELE</name>
<sequence length="126" mass="14632">MWESIRDITNCRKTSPSCDIDASLPEKSILLQNDQVLCLTVADVRSPRCHIHTYHEGYATYRSNRSAEDTISTTLQLALTYLDKKGTYVRLMFSIQHHRSSEPDWKVELTGLEHFRLQLDTGFLDW</sequence>
<accession>A0AAD9E2F0</accession>
<keyword evidence="2" id="KW-1185">Reference proteome</keyword>
<dbReference type="Proteomes" id="UP001239994">
    <property type="component" value="Unassembled WGS sequence"/>
</dbReference>
<reference evidence="1" key="1">
    <citation type="submission" date="2023-03" db="EMBL/GenBank/DDBJ databases">
        <title>Electrophorus voltai genome.</title>
        <authorList>
            <person name="Bian C."/>
        </authorList>
    </citation>
    <scope>NUCLEOTIDE SEQUENCE</scope>
    <source>
        <strain evidence="1">CB-2022</strain>
        <tissue evidence="1">Muscle</tissue>
    </source>
</reference>